<evidence type="ECO:0008006" key="9">
    <source>
        <dbReference type="Google" id="ProtNLM"/>
    </source>
</evidence>
<name>A0ABR3UBE8_9PLEO</name>
<organism evidence="7 8">
    <name type="scientific">Alternaria dauci</name>
    <dbReference type="NCBI Taxonomy" id="48095"/>
    <lineage>
        <taxon>Eukaryota</taxon>
        <taxon>Fungi</taxon>
        <taxon>Dikarya</taxon>
        <taxon>Ascomycota</taxon>
        <taxon>Pezizomycotina</taxon>
        <taxon>Dothideomycetes</taxon>
        <taxon>Pleosporomycetidae</taxon>
        <taxon>Pleosporales</taxon>
        <taxon>Pleosporineae</taxon>
        <taxon>Pleosporaceae</taxon>
        <taxon>Alternaria</taxon>
        <taxon>Alternaria sect. Porri</taxon>
    </lineage>
</organism>
<evidence type="ECO:0000256" key="5">
    <source>
        <dbReference type="SAM" id="MobiDB-lite"/>
    </source>
</evidence>
<feature type="compositionally biased region" description="Basic and acidic residues" evidence="5">
    <location>
        <begin position="262"/>
        <end position="275"/>
    </location>
</feature>
<keyword evidence="8" id="KW-1185">Reference proteome</keyword>
<evidence type="ECO:0000313" key="8">
    <source>
        <dbReference type="Proteomes" id="UP001578633"/>
    </source>
</evidence>
<evidence type="ECO:0000256" key="4">
    <source>
        <dbReference type="ARBA" id="ARBA00023136"/>
    </source>
</evidence>
<keyword evidence="3 6" id="KW-1133">Transmembrane helix</keyword>
<sequence length="275" mass="29711">MSMTSEITRFIFPPSKLDNRLDFSDVRVYYLGEDLIIHYTAPPIGIAISVLLWQANRTTGVLIGDQQYISQSVVNKSTAEWRSISTDFNLTLSNLCQLTLYIEGELEPVDFSQYLYLEENANAASGSMLLASSSLLSSSTTSATSFSFAAGSSTPTTLPTATQTSLSTHVPMPSTASHTGSFPKSAKIGVGIGIPVALLLGLIIGFLLFRRYKKEVAPPRTPSSPVAEQYKDGPYAPPLNEAPPESLVELDPQHAAGAHAHNPPEDRAAQARYEM</sequence>
<protein>
    <recommendedName>
        <fullName evidence="9">Mid2 domain-containing protein</fullName>
    </recommendedName>
</protein>
<evidence type="ECO:0000256" key="1">
    <source>
        <dbReference type="ARBA" id="ARBA00004167"/>
    </source>
</evidence>
<comment type="subcellular location">
    <subcellularLocation>
        <location evidence="1">Membrane</location>
        <topology evidence="1">Single-pass membrane protein</topology>
    </subcellularLocation>
</comment>
<dbReference type="PANTHER" id="PTHR15549">
    <property type="entry name" value="PAIRED IMMUNOGLOBULIN-LIKE TYPE 2 RECEPTOR"/>
    <property type="match status" value="1"/>
</dbReference>
<feature type="region of interest" description="Disordered" evidence="5">
    <location>
        <begin position="217"/>
        <end position="275"/>
    </location>
</feature>
<feature type="compositionally biased region" description="Low complexity" evidence="5">
    <location>
        <begin position="148"/>
        <end position="168"/>
    </location>
</feature>
<keyword evidence="4 6" id="KW-0472">Membrane</keyword>
<reference evidence="7 8" key="1">
    <citation type="submission" date="2024-09" db="EMBL/GenBank/DDBJ databases">
        <title>T2T genomes of carrot and Alternaria dauci and their utility for understanding host-pathogen interaction during carrot leaf blight disease.</title>
        <authorList>
            <person name="Liu W."/>
            <person name="Xu S."/>
            <person name="Ou C."/>
            <person name="Liu X."/>
            <person name="Zhuang F."/>
            <person name="Deng X.W."/>
        </authorList>
    </citation>
    <scope>NUCLEOTIDE SEQUENCE [LARGE SCALE GENOMIC DNA]</scope>
    <source>
        <strain evidence="7 8">A2016</strain>
    </source>
</reference>
<keyword evidence="2 6" id="KW-0812">Transmembrane</keyword>
<accession>A0ABR3UBE8</accession>
<evidence type="ECO:0000313" key="7">
    <source>
        <dbReference type="EMBL" id="KAL1793527.1"/>
    </source>
</evidence>
<feature type="transmembrane region" description="Helical" evidence="6">
    <location>
        <begin position="188"/>
        <end position="209"/>
    </location>
</feature>
<evidence type="ECO:0000256" key="6">
    <source>
        <dbReference type="SAM" id="Phobius"/>
    </source>
</evidence>
<proteinExistence type="predicted"/>
<feature type="region of interest" description="Disordered" evidence="5">
    <location>
        <begin position="148"/>
        <end position="179"/>
    </location>
</feature>
<dbReference type="GeneID" id="96088831"/>
<dbReference type="EMBL" id="JBHGVX010000008">
    <property type="protein sequence ID" value="KAL1793527.1"/>
    <property type="molecule type" value="Genomic_DNA"/>
</dbReference>
<evidence type="ECO:0000256" key="3">
    <source>
        <dbReference type="ARBA" id="ARBA00022989"/>
    </source>
</evidence>
<comment type="caution">
    <text evidence="7">The sequence shown here is derived from an EMBL/GenBank/DDBJ whole genome shotgun (WGS) entry which is preliminary data.</text>
</comment>
<dbReference type="Proteomes" id="UP001578633">
    <property type="component" value="Chromosome 8"/>
</dbReference>
<evidence type="ECO:0000256" key="2">
    <source>
        <dbReference type="ARBA" id="ARBA00022692"/>
    </source>
</evidence>
<dbReference type="InterPro" id="IPR051694">
    <property type="entry name" value="Immunoregulatory_rcpt-like"/>
</dbReference>
<dbReference type="RefSeq" id="XP_069304111.1">
    <property type="nucleotide sequence ID" value="XM_069454690.1"/>
</dbReference>
<gene>
    <name evidence="7" type="ORF">ACET3X_008509</name>
</gene>